<feature type="region of interest" description="Disordered" evidence="1">
    <location>
        <begin position="70"/>
        <end position="111"/>
    </location>
</feature>
<name>A0A0F7U9H5_NEOCL</name>
<evidence type="ECO:0000313" key="2">
    <source>
        <dbReference type="EMBL" id="CEL65681.1"/>
    </source>
</evidence>
<reference evidence="2" key="1">
    <citation type="journal article" date="2015" name="PLoS ONE">
        <title>Comprehensive Evaluation of Toxoplasma gondii VEG and Neospora caninum LIV Genomes with Tachyzoite Stage Transcriptome and Proteome Defines Novel Transcript Features.</title>
        <authorList>
            <person name="Ramaprasad A."/>
            <person name="Mourier T."/>
            <person name="Naeem R."/>
            <person name="Malas T.B."/>
            <person name="Moussa E."/>
            <person name="Panigrahi A."/>
            <person name="Vermont S.J."/>
            <person name="Otto T.D."/>
            <person name="Wastling J."/>
            <person name="Pain A."/>
        </authorList>
    </citation>
    <scope>NUCLEOTIDE SEQUENCE</scope>
    <source>
        <strain evidence="2">Liverpool</strain>
    </source>
</reference>
<dbReference type="AlphaFoldDB" id="A0A0F7U9H5"/>
<organism evidence="2">
    <name type="scientific">Neospora caninum (strain Liverpool)</name>
    <dbReference type="NCBI Taxonomy" id="572307"/>
    <lineage>
        <taxon>Eukaryota</taxon>
        <taxon>Sar</taxon>
        <taxon>Alveolata</taxon>
        <taxon>Apicomplexa</taxon>
        <taxon>Conoidasida</taxon>
        <taxon>Coccidia</taxon>
        <taxon>Eucoccidiorida</taxon>
        <taxon>Eimeriorina</taxon>
        <taxon>Sarcocystidae</taxon>
        <taxon>Neospora</taxon>
    </lineage>
</organism>
<gene>
    <name evidence="2" type="ORF">BN1204_015196</name>
</gene>
<evidence type="ECO:0000256" key="1">
    <source>
        <dbReference type="SAM" id="MobiDB-lite"/>
    </source>
</evidence>
<protein>
    <submittedName>
        <fullName evidence="2">Uncharacterized protein</fullName>
    </submittedName>
</protein>
<proteinExistence type="predicted"/>
<accession>A0A0F7U9H5</accession>
<sequence>MRTQRASWRVLALGLSFVAQPLPTMRLDDMVAGGILSRHFNAFVGSVSLLHPFQAVSLIVAAAVSTSPNTADVVGSEPSTSQASGGNSPPWRPPNKDNPLGGDAKSDAEDEDIDAYEEAKAQLDAYMRRIEAVKAKSFVLQKNLRESRRRWRSVESYLAMRRSSRCKAWVSEFSTVLHRLLTL</sequence>
<dbReference type="EMBL" id="LN714479">
    <property type="protein sequence ID" value="CEL65681.1"/>
    <property type="molecule type" value="Genomic_DNA"/>
</dbReference>
<feature type="compositionally biased region" description="Polar residues" evidence="1">
    <location>
        <begin position="77"/>
        <end position="87"/>
    </location>
</feature>